<name>A0A645BQ19_9ZZZZ</name>
<dbReference type="AlphaFoldDB" id="A0A645BQ19"/>
<comment type="caution">
    <text evidence="1">The sequence shown here is derived from an EMBL/GenBank/DDBJ whole genome shotgun (WGS) entry which is preliminary data.</text>
</comment>
<accession>A0A645BQ19</accession>
<dbReference type="EMBL" id="VSSQ01021740">
    <property type="protein sequence ID" value="MPM67519.1"/>
    <property type="molecule type" value="Genomic_DNA"/>
</dbReference>
<reference evidence="1" key="1">
    <citation type="submission" date="2019-08" db="EMBL/GenBank/DDBJ databases">
        <authorList>
            <person name="Kucharzyk K."/>
            <person name="Murdoch R.W."/>
            <person name="Higgins S."/>
            <person name="Loffler F."/>
        </authorList>
    </citation>
    <scope>NUCLEOTIDE SEQUENCE</scope>
</reference>
<gene>
    <name evidence="1" type="ORF">SDC9_114442</name>
</gene>
<protein>
    <recommendedName>
        <fullName evidence="2">Sporulation initiation factor Spo0A C-terminal domain-containing protein</fullName>
    </recommendedName>
</protein>
<evidence type="ECO:0008006" key="2">
    <source>
        <dbReference type="Google" id="ProtNLM"/>
    </source>
</evidence>
<evidence type="ECO:0000313" key="1">
    <source>
        <dbReference type="EMBL" id="MPM67519.1"/>
    </source>
</evidence>
<organism evidence="1">
    <name type="scientific">bioreactor metagenome</name>
    <dbReference type="NCBI Taxonomy" id="1076179"/>
    <lineage>
        <taxon>unclassified sequences</taxon>
        <taxon>metagenomes</taxon>
        <taxon>ecological metagenomes</taxon>
    </lineage>
</organism>
<sequence>MGKKKSGSKTAKRIVAENTIRKIAERDGVSTEYVRKQMQIAMLNGLCSTDPKVKAFWDAVPCEKDIPTPEELILYISEMVRRKKII</sequence>
<proteinExistence type="predicted"/>